<dbReference type="InterPro" id="IPR001647">
    <property type="entry name" value="HTH_TetR"/>
</dbReference>
<name>A0A916XF32_9ACTN</name>
<evidence type="ECO:0000256" key="3">
    <source>
        <dbReference type="ARBA" id="ARBA00023163"/>
    </source>
</evidence>
<reference evidence="6" key="2">
    <citation type="submission" date="2020-09" db="EMBL/GenBank/DDBJ databases">
        <authorList>
            <person name="Sun Q."/>
            <person name="Zhou Y."/>
        </authorList>
    </citation>
    <scope>NUCLEOTIDE SEQUENCE</scope>
    <source>
        <strain evidence="6">CGMCC 1.15478</strain>
    </source>
</reference>
<dbReference type="PRINTS" id="PR00455">
    <property type="entry name" value="HTHTETR"/>
</dbReference>
<dbReference type="AlphaFoldDB" id="A0A916XF32"/>
<dbReference type="SUPFAM" id="SSF48498">
    <property type="entry name" value="Tetracyclin repressor-like, C-terminal domain"/>
    <property type="match status" value="1"/>
</dbReference>
<dbReference type="RefSeq" id="WP_188674363.1">
    <property type="nucleotide sequence ID" value="NZ_BMJH01000002.1"/>
</dbReference>
<evidence type="ECO:0000259" key="5">
    <source>
        <dbReference type="PROSITE" id="PS50977"/>
    </source>
</evidence>
<dbReference type="PANTHER" id="PTHR47506:SF1">
    <property type="entry name" value="HTH-TYPE TRANSCRIPTIONAL REGULATOR YJDC"/>
    <property type="match status" value="1"/>
</dbReference>
<evidence type="ECO:0000256" key="4">
    <source>
        <dbReference type="PROSITE-ProRule" id="PRU00335"/>
    </source>
</evidence>
<organism evidence="6 7">
    <name type="scientific">Hoyosella rhizosphaerae</name>
    <dbReference type="NCBI Taxonomy" id="1755582"/>
    <lineage>
        <taxon>Bacteria</taxon>
        <taxon>Bacillati</taxon>
        <taxon>Actinomycetota</taxon>
        <taxon>Actinomycetes</taxon>
        <taxon>Mycobacteriales</taxon>
        <taxon>Hoyosellaceae</taxon>
        <taxon>Hoyosella</taxon>
    </lineage>
</organism>
<keyword evidence="3" id="KW-0804">Transcription</keyword>
<evidence type="ECO:0000256" key="1">
    <source>
        <dbReference type="ARBA" id="ARBA00023015"/>
    </source>
</evidence>
<reference evidence="6" key="1">
    <citation type="journal article" date="2014" name="Int. J. Syst. Evol. Microbiol.">
        <title>Complete genome sequence of Corynebacterium casei LMG S-19264T (=DSM 44701T), isolated from a smear-ripened cheese.</title>
        <authorList>
            <consortium name="US DOE Joint Genome Institute (JGI-PGF)"/>
            <person name="Walter F."/>
            <person name="Albersmeier A."/>
            <person name="Kalinowski J."/>
            <person name="Ruckert C."/>
        </authorList>
    </citation>
    <scope>NUCLEOTIDE SEQUENCE</scope>
    <source>
        <strain evidence="6">CGMCC 1.15478</strain>
    </source>
</reference>
<keyword evidence="2 4" id="KW-0238">DNA-binding</keyword>
<keyword evidence="1" id="KW-0805">Transcription regulation</keyword>
<dbReference type="EMBL" id="BMJH01000002">
    <property type="protein sequence ID" value="GGC68626.1"/>
    <property type="molecule type" value="Genomic_DNA"/>
</dbReference>
<dbReference type="InterPro" id="IPR009057">
    <property type="entry name" value="Homeodomain-like_sf"/>
</dbReference>
<proteinExistence type="predicted"/>
<dbReference type="InterPro" id="IPR036271">
    <property type="entry name" value="Tet_transcr_reg_TetR-rel_C_sf"/>
</dbReference>
<evidence type="ECO:0000313" key="6">
    <source>
        <dbReference type="EMBL" id="GGC68626.1"/>
    </source>
</evidence>
<accession>A0A916XF32</accession>
<dbReference type="Gene3D" id="1.10.357.10">
    <property type="entry name" value="Tetracycline Repressor, domain 2"/>
    <property type="match status" value="1"/>
</dbReference>
<gene>
    <name evidence="6" type="ORF">GCM10011410_21730</name>
</gene>
<dbReference type="SUPFAM" id="SSF46689">
    <property type="entry name" value="Homeodomain-like"/>
    <property type="match status" value="1"/>
</dbReference>
<dbReference type="Proteomes" id="UP000641514">
    <property type="component" value="Unassembled WGS sequence"/>
</dbReference>
<dbReference type="Pfam" id="PF00440">
    <property type="entry name" value="TetR_N"/>
    <property type="match status" value="1"/>
</dbReference>
<dbReference type="Pfam" id="PF16925">
    <property type="entry name" value="TetR_C_13"/>
    <property type="match status" value="1"/>
</dbReference>
<dbReference type="InterPro" id="IPR011075">
    <property type="entry name" value="TetR_C"/>
</dbReference>
<dbReference type="PROSITE" id="PS50977">
    <property type="entry name" value="HTH_TETR_2"/>
    <property type="match status" value="1"/>
</dbReference>
<sequence length="198" mass="21863">MGRPRKFDESTVLRSAMELFWLRGYHAASTEELCAATGLSRSSLYGTFHNKRSLYLRCLREYAGRQWILQQELIDNHTLHAEEKLRVLLISAAQHQFTHPSRRGCLAVDASVEAAGEDNDVAACALRNFENIRQTIEHIVAEGHTSGELPSSLPPSKWALVLTAVLCGNHVLAASEPEIDSILETIETSLNLLVGTAA</sequence>
<feature type="domain" description="HTH tetR-type" evidence="5">
    <location>
        <begin position="6"/>
        <end position="66"/>
    </location>
</feature>
<dbReference type="GO" id="GO:0003677">
    <property type="term" value="F:DNA binding"/>
    <property type="evidence" value="ECO:0007669"/>
    <property type="project" value="UniProtKB-UniRule"/>
</dbReference>
<protein>
    <submittedName>
        <fullName evidence="6">TetR family transcriptional regulator</fullName>
    </submittedName>
</protein>
<comment type="caution">
    <text evidence="6">The sequence shown here is derived from an EMBL/GenBank/DDBJ whole genome shotgun (WGS) entry which is preliminary data.</text>
</comment>
<dbReference type="PANTHER" id="PTHR47506">
    <property type="entry name" value="TRANSCRIPTIONAL REGULATORY PROTEIN"/>
    <property type="match status" value="1"/>
</dbReference>
<dbReference type="Gene3D" id="1.10.10.60">
    <property type="entry name" value="Homeodomain-like"/>
    <property type="match status" value="1"/>
</dbReference>
<feature type="DNA-binding region" description="H-T-H motif" evidence="4">
    <location>
        <begin position="29"/>
        <end position="48"/>
    </location>
</feature>
<evidence type="ECO:0000313" key="7">
    <source>
        <dbReference type="Proteomes" id="UP000641514"/>
    </source>
</evidence>
<keyword evidence="7" id="KW-1185">Reference proteome</keyword>
<evidence type="ECO:0000256" key="2">
    <source>
        <dbReference type="ARBA" id="ARBA00023125"/>
    </source>
</evidence>